<evidence type="ECO:0000313" key="3">
    <source>
        <dbReference type="Proteomes" id="UP000308121"/>
    </source>
</evidence>
<evidence type="ECO:0000256" key="1">
    <source>
        <dbReference type="SAM" id="Phobius"/>
    </source>
</evidence>
<feature type="transmembrane region" description="Helical" evidence="1">
    <location>
        <begin position="12"/>
        <end position="31"/>
    </location>
</feature>
<keyword evidence="1" id="KW-1133">Transmembrane helix</keyword>
<feature type="transmembrane region" description="Helical" evidence="1">
    <location>
        <begin position="60"/>
        <end position="86"/>
    </location>
</feature>
<dbReference type="AlphaFoldDB" id="A0A7Z8NNY1"/>
<organism evidence="2 3">
    <name type="scientific">Cellulomonas hominis</name>
    <dbReference type="NCBI Taxonomy" id="156981"/>
    <lineage>
        <taxon>Bacteria</taxon>
        <taxon>Bacillati</taxon>
        <taxon>Actinomycetota</taxon>
        <taxon>Actinomycetes</taxon>
        <taxon>Micrococcales</taxon>
        <taxon>Cellulomonadaceae</taxon>
        <taxon>Cellulomonas</taxon>
    </lineage>
</organism>
<keyword evidence="1" id="KW-0812">Transmembrane</keyword>
<dbReference type="OrthoDB" id="3177419at2"/>
<dbReference type="RefSeq" id="WP_154730109.1">
    <property type="nucleotide sequence ID" value="NZ_SZYE01000111.1"/>
</dbReference>
<gene>
    <name evidence="2" type="ORF">FA014_13075</name>
</gene>
<evidence type="ECO:0000313" key="2">
    <source>
        <dbReference type="EMBL" id="TKR23090.1"/>
    </source>
</evidence>
<keyword evidence="1" id="KW-0472">Membrane</keyword>
<reference evidence="2 3" key="1">
    <citation type="submission" date="2019-05" db="EMBL/GenBank/DDBJ databases">
        <title>Genome sequence of Cellulomonas hominis strain CS1.</title>
        <authorList>
            <person name="Belmont J."/>
            <person name="Maclea K.S."/>
        </authorList>
    </citation>
    <scope>NUCLEOTIDE SEQUENCE [LARGE SCALE GENOMIC DNA]</scope>
    <source>
        <strain evidence="2 3">CS1</strain>
    </source>
</reference>
<dbReference type="Proteomes" id="UP000308121">
    <property type="component" value="Unassembled WGS sequence"/>
</dbReference>
<comment type="caution">
    <text evidence="2">The sequence shown here is derived from an EMBL/GenBank/DDBJ whole genome shotgun (WGS) entry which is preliminary data.</text>
</comment>
<name>A0A7Z8NNY1_9CELL</name>
<dbReference type="EMBL" id="SZYE01000111">
    <property type="protein sequence ID" value="TKR23090.1"/>
    <property type="molecule type" value="Genomic_DNA"/>
</dbReference>
<proteinExistence type="predicted"/>
<protein>
    <submittedName>
        <fullName evidence="2">Uncharacterized protein</fullName>
    </submittedName>
</protein>
<sequence>MLATETGMLGQVLLVSLVLGAGLPVLFGLGLRAMAWGAGGDAEEHPAGVAPRPHPLGRALGVLCFALAAAGVVLGITVVVASGLGYEVGLGGGPLFVEKS</sequence>
<accession>A0A7Z8NNY1</accession>